<sequence>MYKGRMVFDLCGQLPLVSYPMILLDLLALSVMSGKLGVNQAFKLYSEIFEIWLVPMLGLKDCLLSKSFNAEDGNFVQHSKKQ</sequence>
<gene>
    <name evidence="1" type="ORF">V6N11_022781</name>
</gene>
<protein>
    <submittedName>
        <fullName evidence="1">Uncharacterized protein</fullName>
    </submittedName>
</protein>
<dbReference type="Proteomes" id="UP001396334">
    <property type="component" value="Unassembled WGS sequence"/>
</dbReference>
<reference evidence="1 2" key="1">
    <citation type="journal article" date="2024" name="G3 (Bethesda)">
        <title>Genome assembly of Hibiscus sabdariffa L. provides insights into metabolisms of medicinal natural products.</title>
        <authorList>
            <person name="Kim T."/>
        </authorList>
    </citation>
    <scope>NUCLEOTIDE SEQUENCE [LARGE SCALE GENOMIC DNA]</scope>
    <source>
        <strain evidence="1">TK-2024</strain>
        <tissue evidence="1">Old leaves</tissue>
    </source>
</reference>
<keyword evidence="2" id="KW-1185">Reference proteome</keyword>
<evidence type="ECO:0000313" key="2">
    <source>
        <dbReference type="Proteomes" id="UP001396334"/>
    </source>
</evidence>
<name>A0ABR2TKZ6_9ROSI</name>
<evidence type="ECO:0000313" key="1">
    <source>
        <dbReference type="EMBL" id="KAK9037882.1"/>
    </source>
</evidence>
<organism evidence="1 2">
    <name type="scientific">Hibiscus sabdariffa</name>
    <name type="common">roselle</name>
    <dbReference type="NCBI Taxonomy" id="183260"/>
    <lineage>
        <taxon>Eukaryota</taxon>
        <taxon>Viridiplantae</taxon>
        <taxon>Streptophyta</taxon>
        <taxon>Embryophyta</taxon>
        <taxon>Tracheophyta</taxon>
        <taxon>Spermatophyta</taxon>
        <taxon>Magnoliopsida</taxon>
        <taxon>eudicotyledons</taxon>
        <taxon>Gunneridae</taxon>
        <taxon>Pentapetalae</taxon>
        <taxon>rosids</taxon>
        <taxon>malvids</taxon>
        <taxon>Malvales</taxon>
        <taxon>Malvaceae</taxon>
        <taxon>Malvoideae</taxon>
        <taxon>Hibiscus</taxon>
    </lineage>
</organism>
<dbReference type="EMBL" id="JBBPBN010000005">
    <property type="protein sequence ID" value="KAK9037882.1"/>
    <property type="molecule type" value="Genomic_DNA"/>
</dbReference>
<comment type="caution">
    <text evidence="1">The sequence shown here is derived from an EMBL/GenBank/DDBJ whole genome shotgun (WGS) entry which is preliminary data.</text>
</comment>
<accession>A0ABR2TKZ6</accession>
<proteinExistence type="predicted"/>